<evidence type="ECO:0000313" key="1">
    <source>
        <dbReference type="EMBL" id="KAF4701527.1"/>
    </source>
</evidence>
<evidence type="ECO:0000313" key="2">
    <source>
        <dbReference type="Proteomes" id="UP000553632"/>
    </source>
</evidence>
<gene>
    <name evidence="1" type="ORF">FOZ63_006701</name>
</gene>
<dbReference type="Proteomes" id="UP000553632">
    <property type="component" value="Unassembled WGS sequence"/>
</dbReference>
<proteinExistence type="predicted"/>
<comment type="caution">
    <text evidence="1">The sequence shown here is derived from an EMBL/GenBank/DDBJ whole genome shotgun (WGS) entry which is preliminary data.</text>
</comment>
<accession>A0A7J6PZY9</accession>
<keyword evidence="2" id="KW-1185">Reference proteome</keyword>
<protein>
    <submittedName>
        <fullName evidence="1">Uncharacterized protein</fullName>
    </submittedName>
</protein>
<dbReference type="AlphaFoldDB" id="A0A7J6PZY9"/>
<feature type="non-terminal residue" evidence="1">
    <location>
        <position position="1"/>
    </location>
</feature>
<name>A0A7J6PZY9_PEROL</name>
<organism evidence="1 2">
    <name type="scientific">Perkinsus olseni</name>
    <name type="common">Perkinsus atlanticus</name>
    <dbReference type="NCBI Taxonomy" id="32597"/>
    <lineage>
        <taxon>Eukaryota</taxon>
        <taxon>Sar</taxon>
        <taxon>Alveolata</taxon>
        <taxon>Perkinsozoa</taxon>
        <taxon>Perkinsea</taxon>
        <taxon>Perkinsida</taxon>
        <taxon>Perkinsidae</taxon>
        <taxon>Perkinsus</taxon>
    </lineage>
</organism>
<sequence>PVHVLPLAEWRNDAPQPLSRVVGQEDQVGRAELCMHSFTAAPGMTTIVEFRVLFVVCLTLSRVRKKHRVASQRFGTVSDLHCCLCRGPLRSGQYALTGYVFSSRGEVEHNKNFAHCPCAVQCILSEVDGIHLVHNSLDGSVEFEVLERFFDSSAARSVGSRYQGSYSSTNECCYCNESLKPLVEACVLSCPMEGCNRTWHAGCHPPRAFLLHASEQGARAFRQHDCGARH</sequence>
<reference evidence="1 2" key="1">
    <citation type="submission" date="2020-04" db="EMBL/GenBank/DDBJ databases">
        <title>Perkinsus olseni comparative genomics.</title>
        <authorList>
            <person name="Bogema D.R."/>
        </authorList>
    </citation>
    <scope>NUCLEOTIDE SEQUENCE [LARGE SCALE GENOMIC DNA]</scope>
    <source>
        <strain evidence="1 2">ATCC PRA-207</strain>
    </source>
</reference>
<dbReference type="EMBL" id="JABANO010036613">
    <property type="protein sequence ID" value="KAF4701527.1"/>
    <property type="molecule type" value="Genomic_DNA"/>
</dbReference>